<sequence>RSRVRTWLAPSGVLNVRVPTCQPMPDPLPPGAVTASSSAGVQVTHSTVRWWRPKRSWGTFLSGVGAPMVTPKEGCHAGRPLLLFSLSKKKYIDQ</sequence>
<gene>
    <name evidence="1" type="ORF">TorRG33x02_263300</name>
</gene>
<organism evidence="1 2">
    <name type="scientific">Trema orientale</name>
    <name type="common">Charcoal tree</name>
    <name type="synonym">Celtis orientalis</name>
    <dbReference type="NCBI Taxonomy" id="63057"/>
    <lineage>
        <taxon>Eukaryota</taxon>
        <taxon>Viridiplantae</taxon>
        <taxon>Streptophyta</taxon>
        <taxon>Embryophyta</taxon>
        <taxon>Tracheophyta</taxon>
        <taxon>Spermatophyta</taxon>
        <taxon>Magnoliopsida</taxon>
        <taxon>eudicotyledons</taxon>
        <taxon>Gunneridae</taxon>
        <taxon>Pentapetalae</taxon>
        <taxon>rosids</taxon>
        <taxon>fabids</taxon>
        <taxon>Rosales</taxon>
        <taxon>Cannabaceae</taxon>
        <taxon>Trema</taxon>
    </lineage>
</organism>
<dbReference type="Proteomes" id="UP000237000">
    <property type="component" value="Unassembled WGS sequence"/>
</dbReference>
<evidence type="ECO:0000313" key="2">
    <source>
        <dbReference type="Proteomes" id="UP000237000"/>
    </source>
</evidence>
<reference evidence="2" key="1">
    <citation type="submission" date="2016-06" db="EMBL/GenBank/DDBJ databases">
        <title>Parallel loss of symbiosis genes in relatives of nitrogen-fixing non-legume Parasponia.</title>
        <authorList>
            <person name="Van Velzen R."/>
            <person name="Holmer R."/>
            <person name="Bu F."/>
            <person name="Rutten L."/>
            <person name="Van Zeijl A."/>
            <person name="Liu W."/>
            <person name="Santuari L."/>
            <person name="Cao Q."/>
            <person name="Sharma T."/>
            <person name="Shen D."/>
            <person name="Roswanjaya Y."/>
            <person name="Wardhani T."/>
            <person name="Kalhor M.S."/>
            <person name="Jansen J."/>
            <person name="Van den Hoogen J."/>
            <person name="Gungor B."/>
            <person name="Hartog M."/>
            <person name="Hontelez J."/>
            <person name="Verver J."/>
            <person name="Yang W.-C."/>
            <person name="Schijlen E."/>
            <person name="Repin R."/>
            <person name="Schilthuizen M."/>
            <person name="Schranz E."/>
            <person name="Heidstra R."/>
            <person name="Miyata K."/>
            <person name="Fedorova E."/>
            <person name="Kohlen W."/>
            <person name="Bisseling T."/>
            <person name="Smit S."/>
            <person name="Geurts R."/>
        </authorList>
    </citation>
    <scope>NUCLEOTIDE SEQUENCE [LARGE SCALE GENOMIC DNA]</scope>
    <source>
        <strain evidence="2">cv. RG33-2</strain>
    </source>
</reference>
<dbReference type="EMBL" id="JXTC01000299">
    <property type="protein sequence ID" value="PON68010.1"/>
    <property type="molecule type" value="Genomic_DNA"/>
</dbReference>
<protein>
    <submittedName>
        <fullName evidence="1">Uncharacterized protein</fullName>
    </submittedName>
</protein>
<dbReference type="InParanoid" id="A0A2P5D3Y9"/>
<comment type="caution">
    <text evidence="1">The sequence shown here is derived from an EMBL/GenBank/DDBJ whole genome shotgun (WGS) entry which is preliminary data.</text>
</comment>
<name>A0A2P5D3Y9_TREOI</name>
<proteinExistence type="predicted"/>
<keyword evidence="2" id="KW-1185">Reference proteome</keyword>
<accession>A0A2P5D3Y9</accession>
<evidence type="ECO:0000313" key="1">
    <source>
        <dbReference type="EMBL" id="PON68010.1"/>
    </source>
</evidence>
<dbReference type="AlphaFoldDB" id="A0A2P5D3Y9"/>
<feature type="non-terminal residue" evidence="1">
    <location>
        <position position="1"/>
    </location>
</feature>